<sequence length="145" mass="16213">MKNFFQVLVFILMTGNITSTLAQEKLDASIVADLQKTPKYAFGVTDDFHFKGVLGLYDTLVENGVEIEAFEIVVKGKIVSELVKGSDLESYFQKYQGKVRVSVCSMAMKKWNVIADQLFEGLIPVPTASIRMLQLQAKGYNTLSY</sequence>
<dbReference type="Gene3D" id="3.40.1260.10">
    <property type="entry name" value="DsrEFH-like"/>
    <property type="match status" value="1"/>
</dbReference>
<dbReference type="RefSeq" id="WP_163634983.1">
    <property type="nucleotide sequence ID" value="NZ_JAAAMI010000004.1"/>
</dbReference>
<protein>
    <submittedName>
        <fullName evidence="1">Uncharacterized protein</fullName>
    </submittedName>
</protein>
<proteinExistence type="predicted"/>
<comment type="caution">
    <text evidence="1">The sequence shown here is derived from an EMBL/GenBank/DDBJ whole genome shotgun (WGS) entry which is preliminary data.</text>
</comment>
<dbReference type="AlphaFoldDB" id="A0A6I5L011"/>
<reference evidence="1 2" key="1">
    <citation type="submission" date="2020-01" db="EMBL/GenBank/DDBJ databases">
        <title>Muricauda sediminis sp.nov. 40Bstr401.</title>
        <authorList>
            <person name="Xue Z."/>
            <person name="Zhu S."/>
            <person name="Ren N."/>
            <person name="Chen T."/>
            <person name="Chen X."/>
            <person name="Chen J."/>
            <person name="Yang J."/>
        </authorList>
    </citation>
    <scope>NUCLEOTIDE SEQUENCE [LARGE SCALE GENOMIC DNA]</scope>
    <source>
        <strain evidence="1 2">40Bstr401</strain>
    </source>
</reference>
<name>A0A6I5L011_9FLAO</name>
<evidence type="ECO:0000313" key="2">
    <source>
        <dbReference type="Proteomes" id="UP000468707"/>
    </source>
</evidence>
<accession>A0A6I5L011</accession>
<keyword evidence="2" id="KW-1185">Reference proteome</keyword>
<organism evidence="1 2">
    <name type="scientific">Flagellimonas sediminis</name>
    <dbReference type="NCBI Taxonomy" id="2696468"/>
    <lineage>
        <taxon>Bacteria</taxon>
        <taxon>Pseudomonadati</taxon>
        <taxon>Bacteroidota</taxon>
        <taxon>Flavobacteriia</taxon>
        <taxon>Flavobacteriales</taxon>
        <taxon>Flavobacteriaceae</taxon>
        <taxon>Flagellimonas</taxon>
    </lineage>
</organism>
<evidence type="ECO:0000313" key="1">
    <source>
        <dbReference type="EMBL" id="NDV43518.1"/>
    </source>
</evidence>
<dbReference type="Proteomes" id="UP000468707">
    <property type="component" value="Unassembled WGS sequence"/>
</dbReference>
<gene>
    <name evidence="1" type="ORF">GTK07_09295</name>
</gene>
<dbReference type="SUPFAM" id="SSF75169">
    <property type="entry name" value="DsrEFH-like"/>
    <property type="match status" value="1"/>
</dbReference>
<dbReference type="EMBL" id="JAAAMI010000004">
    <property type="protein sequence ID" value="NDV43518.1"/>
    <property type="molecule type" value="Genomic_DNA"/>
</dbReference>
<dbReference type="Pfam" id="PF02635">
    <property type="entry name" value="DsrE"/>
    <property type="match status" value="1"/>
</dbReference>
<dbReference type="InterPro" id="IPR027396">
    <property type="entry name" value="DsrEFH-like"/>
</dbReference>
<dbReference type="InterPro" id="IPR003787">
    <property type="entry name" value="Sulphur_relay_DsrE/F-like"/>
</dbReference>